<dbReference type="Gene3D" id="2.40.30.110">
    <property type="entry name" value="Aminomethyltransferase beta-barrel domains"/>
    <property type="match status" value="1"/>
</dbReference>
<evidence type="ECO:0000259" key="7">
    <source>
        <dbReference type="Pfam" id="PF01571"/>
    </source>
</evidence>
<feature type="domain" description="GCVT N-terminal" evidence="7">
    <location>
        <begin position="7"/>
        <end position="258"/>
    </location>
</feature>
<dbReference type="GO" id="GO:0005960">
    <property type="term" value="C:glycine cleavage complex"/>
    <property type="evidence" value="ECO:0007669"/>
    <property type="project" value="InterPro"/>
</dbReference>
<evidence type="ECO:0000259" key="8">
    <source>
        <dbReference type="Pfam" id="PF08669"/>
    </source>
</evidence>
<dbReference type="GO" id="GO:0005829">
    <property type="term" value="C:cytosol"/>
    <property type="evidence" value="ECO:0007669"/>
    <property type="project" value="TreeGrafter"/>
</dbReference>
<dbReference type="FunFam" id="3.30.70.1400:FF:000001">
    <property type="entry name" value="Aminomethyltransferase"/>
    <property type="match status" value="1"/>
</dbReference>
<dbReference type="NCBIfam" id="NF001567">
    <property type="entry name" value="PRK00389.1"/>
    <property type="match status" value="1"/>
</dbReference>
<dbReference type="PANTHER" id="PTHR43757:SF2">
    <property type="entry name" value="AMINOMETHYLTRANSFERASE, MITOCHONDRIAL"/>
    <property type="match status" value="1"/>
</dbReference>
<proteinExistence type="inferred from homology"/>
<dbReference type="InterPro" id="IPR006222">
    <property type="entry name" value="GCVT_N"/>
</dbReference>
<dbReference type="FunFam" id="4.10.1250.10:FF:000001">
    <property type="entry name" value="Aminomethyltransferase"/>
    <property type="match status" value="1"/>
</dbReference>
<dbReference type="EC" id="2.1.2.10" evidence="2"/>
<dbReference type="Pfam" id="PF08669">
    <property type="entry name" value="GCV_T_C"/>
    <property type="match status" value="1"/>
</dbReference>
<dbReference type="Pfam" id="PF01571">
    <property type="entry name" value="GCV_T"/>
    <property type="match status" value="1"/>
</dbReference>
<keyword evidence="4" id="KW-0808">Transferase</keyword>
<reference evidence="9" key="1">
    <citation type="submission" date="2018-05" db="EMBL/GenBank/DDBJ databases">
        <authorList>
            <person name="Lanie J.A."/>
            <person name="Ng W.-L."/>
            <person name="Kazmierczak K.M."/>
            <person name="Andrzejewski T.M."/>
            <person name="Davidsen T.M."/>
            <person name="Wayne K.J."/>
            <person name="Tettelin H."/>
            <person name="Glass J.I."/>
            <person name="Rusch D."/>
            <person name="Podicherti R."/>
            <person name="Tsui H.-C.T."/>
            <person name="Winkler M.E."/>
        </authorList>
    </citation>
    <scope>NUCLEOTIDE SEQUENCE</scope>
</reference>
<gene>
    <name evidence="9" type="ORF">METZ01_LOCUS65978</name>
</gene>
<evidence type="ECO:0000256" key="2">
    <source>
        <dbReference type="ARBA" id="ARBA00012616"/>
    </source>
</evidence>
<dbReference type="InterPro" id="IPR029043">
    <property type="entry name" value="GcvT/YgfZ_C"/>
</dbReference>
<evidence type="ECO:0000256" key="3">
    <source>
        <dbReference type="ARBA" id="ARBA00022576"/>
    </source>
</evidence>
<evidence type="ECO:0000256" key="4">
    <source>
        <dbReference type="ARBA" id="ARBA00022679"/>
    </source>
</evidence>
<dbReference type="InterPro" id="IPR022903">
    <property type="entry name" value="GcvT_bac"/>
</dbReference>
<dbReference type="Gene3D" id="4.10.1250.10">
    <property type="entry name" value="Aminomethyltransferase fragment"/>
    <property type="match status" value="1"/>
</dbReference>
<dbReference type="InterPro" id="IPR006223">
    <property type="entry name" value="GcvT"/>
</dbReference>
<comment type="catalytic activity">
    <reaction evidence="6">
        <text>N(6)-[(R)-S(8)-aminomethyldihydrolipoyl]-L-lysyl-[protein] + (6S)-5,6,7,8-tetrahydrofolate = N(6)-[(R)-dihydrolipoyl]-L-lysyl-[protein] + (6R)-5,10-methylene-5,6,7,8-tetrahydrofolate + NH4(+)</text>
        <dbReference type="Rhea" id="RHEA:16945"/>
        <dbReference type="Rhea" id="RHEA-COMP:10475"/>
        <dbReference type="Rhea" id="RHEA-COMP:10492"/>
        <dbReference type="ChEBI" id="CHEBI:15636"/>
        <dbReference type="ChEBI" id="CHEBI:28938"/>
        <dbReference type="ChEBI" id="CHEBI:57453"/>
        <dbReference type="ChEBI" id="CHEBI:83100"/>
        <dbReference type="ChEBI" id="CHEBI:83143"/>
        <dbReference type="EC" id="2.1.2.10"/>
    </reaction>
</comment>
<dbReference type="HAMAP" id="MF_00259">
    <property type="entry name" value="GcvT"/>
    <property type="match status" value="1"/>
</dbReference>
<dbReference type="EMBL" id="UINC01004275">
    <property type="protein sequence ID" value="SVA13124.1"/>
    <property type="molecule type" value="Genomic_DNA"/>
</dbReference>
<evidence type="ECO:0000313" key="9">
    <source>
        <dbReference type="EMBL" id="SVA13124.1"/>
    </source>
</evidence>
<dbReference type="InterPro" id="IPR013977">
    <property type="entry name" value="GcvT_C"/>
</dbReference>
<dbReference type="Gene3D" id="3.30.1360.120">
    <property type="entry name" value="Probable tRNA modification gtpase trme, domain 1"/>
    <property type="match status" value="1"/>
</dbReference>
<dbReference type="AlphaFoldDB" id="A0A381TBL2"/>
<protein>
    <recommendedName>
        <fullName evidence="2">aminomethyltransferase</fullName>
        <ecNumber evidence="2">2.1.2.10</ecNumber>
    </recommendedName>
    <alternativeName>
        <fullName evidence="5">Glycine cleavage system T protein</fullName>
    </alternativeName>
</protein>
<evidence type="ECO:0000256" key="1">
    <source>
        <dbReference type="ARBA" id="ARBA00008609"/>
    </source>
</evidence>
<dbReference type="GO" id="GO:0006546">
    <property type="term" value="P:glycine catabolic process"/>
    <property type="evidence" value="ECO:0007669"/>
    <property type="project" value="InterPro"/>
</dbReference>
<dbReference type="PIRSF" id="PIRSF006487">
    <property type="entry name" value="GcvT"/>
    <property type="match status" value="1"/>
</dbReference>
<sequence length="367" mass="41082">MGTRTQLYDQHILAGARMTNFGGWEMPIHYGSQISEHYAVRNDAGIFDVSHMTVIDIEGSDALMFLKYLLANDVSKLTNIGRALYTCMLNQDGGVIDDLIVYFFDTNIYRLVVNAATREKDMKWIMSNGSQFNITVNERPNISIVALQGPNARDLALSMFPEDYEASLSGLQPFSGINYEDVFVTRTGYTGEDGLEIMLPTGHIEQFWKESLSVGFQPCGLGARDTLRLEAGMNLYGSDMDESTLPIEAGLGWTISWQPENRDFIGRSKLMERKIAQDHNRQCGLVLMDKGVLRNNQKVVIDGIEQGKITSGGYSPTLECSIGFARIPMSDFNKVSVEVRGNILEVRAVKLPFVRHNKALINLKMLR</sequence>
<dbReference type="GO" id="GO:0004047">
    <property type="term" value="F:aminomethyltransferase activity"/>
    <property type="evidence" value="ECO:0007669"/>
    <property type="project" value="UniProtKB-EC"/>
</dbReference>
<dbReference type="PANTHER" id="PTHR43757">
    <property type="entry name" value="AMINOMETHYLTRANSFERASE"/>
    <property type="match status" value="1"/>
</dbReference>
<evidence type="ECO:0000256" key="5">
    <source>
        <dbReference type="ARBA" id="ARBA00031395"/>
    </source>
</evidence>
<accession>A0A381TBL2</accession>
<feature type="domain" description="Aminomethyltransferase C-terminal" evidence="8">
    <location>
        <begin position="281"/>
        <end position="354"/>
    </location>
</feature>
<keyword evidence="3" id="KW-0032">Aminotransferase</keyword>
<dbReference type="GO" id="GO:0008483">
    <property type="term" value="F:transaminase activity"/>
    <property type="evidence" value="ECO:0007669"/>
    <property type="project" value="UniProtKB-KW"/>
</dbReference>
<dbReference type="InterPro" id="IPR028896">
    <property type="entry name" value="GcvT/YgfZ/DmdA"/>
</dbReference>
<dbReference type="NCBIfam" id="TIGR00528">
    <property type="entry name" value="gcvT"/>
    <property type="match status" value="1"/>
</dbReference>
<evidence type="ECO:0000256" key="6">
    <source>
        <dbReference type="ARBA" id="ARBA00047665"/>
    </source>
</evidence>
<dbReference type="InterPro" id="IPR027266">
    <property type="entry name" value="TrmE/GcvT-like"/>
</dbReference>
<name>A0A381TBL2_9ZZZZ</name>
<dbReference type="Gene3D" id="3.30.70.1400">
    <property type="entry name" value="Aminomethyltransferase beta-barrel domains"/>
    <property type="match status" value="1"/>
</dbReference>
<organism evidence="9">
    <name type="scientific">marine metagenome</name>
    <dbReference type="NCBI Taxonomy" id="408172"/>
    <lineage>
        <taxon>unclassified sequences</taxon>
        <taxon>metagenomes</taxon>
        <taxon>ecological metagenomes</taxon>
    </lineage>
</organism>
<dbReference type="SUPFAM" id="SSF103025">
    <property type="entry name" value="Folate-binding domain"/>
    <property type="match status" value="1"/>
</dbReference>
<comment type="similarity">
    <text evidence="1">Belongs to the GcvT family.</text>
</comment>
<dbReference type="SUPFAM" id="SSF101790">
    <property type="entry name" value="Aminomethyltransferase beta-barrel domain"/>
    <property type="match status" value="1"/>
</dbReference>